<feature type="compositionally biased region" description="Basic and acidic residues" evidence="1">
    <location>
        <begin position="240"/>
        <end position="257"/>
    </location>
</feature>
<dbReference type="EMBL" id="JAGFBS010000032">
    <property type="protein sequence ID" value="KAG6371720.1"/>
    <property type="molecule type" value="Genomic_DNA"/>
</dbReference>
<reference evidence="2" key="1">
    <citation type="submission" date="2021-03" db="EMBL/GenBank/DDBJ databases">
        <title>Evolutionary innovations through gain and loss of genes in the ectomycorrhizal Boletales.</title>
        <authorList>
            <person name="Wu G."/>
            <person name="Miyauchi S."/>
            <person name="Morin E."/>
            <person name="Yang Z.-L."/>
            <person name="Xu J."/>
            <person name="Martin F.M."/>
        </authorList>
    </citation>
    <scope>NUCLEOTIDE SEQUENCE</scope>
    <source>
        <strain evidence="2">BR01</strain>
    </source>
</reference>
<proteinExistence type="predicted"/>
<feature type="region of interest" description="Disordered" evidence="1">
    <location>
        <begin position="226"/>
        <end position="257"/>
    </location>
</feature>
<dbReference type="OrthoDB" id="2690723at2759"/>
<accession>A0A8I3A6P9</accession>
<name>A0A8I3A6P9_9AGAM</name>
<gene>
    <name evidence="2" type="ORF">JVT61DRAFT_9065</name>
</gene>
<evidence type="ECO:0000313" key="3">
    <source>
        <dbReference type="Proteomes" id="UP000683000"/>
    </source>
</evidence>
<keyword evidence="3" id="KW-1185">Reference proteome</keyword>
<dbReference type="Proteomes" id="UP000683000">
    <property type="component" value="Unassembled WGS sequence"/>
</dbReference>
<evidence type="ECO:0000256" key="1">
    <source>
        <dbReference type="SAM" id="MobiDB-lite"/>
    </source>
</evidence>
<sequence length="483" mass="53227">MMRALSAHPDLTPELVSDAIPVCTWTIVSNFGALLRLEEDLTCINMPKRPESAKIVKEFMLLEGEHKVKPWKAGQPMRVERDAGDSDDDFLKKELNLEALVMDEAIKIQIEISKKPHSKDIFRTATLLNYHTGYWGPTSAPSEARARKETTSVAIAEFCTINEEDEETPTTSKSQAVRSNVATILENLVKVVSSLLNRYIYADLLYLQTLVDNAYEHRVKSLDVEMADADTDKDEDEDQNDKQKDSTKKPGGTEEDRLKFTFLHTVQGWNQDDKDEIGDNPVAVKNHATSISCLFSASETKNRLSTLGQIIEAQSSHMTIVAGSNKKQATSQDEVDYAPTTPIAIKNTIDDIAPHEKPRSRSVPSAPSPTPPVVVPVPQSTSRPSPVTRSNKGQGKAKRIDDPSSRQKRVPPPSINEDVISPGRRPSVKKRPRLNTAGERTGLSRLSSDDDDLHADADAAAADTDTEDDENAIDLAISSLSQP</sequence>
<comment type="caution">
    <text evidence="2">The sequence shown here is derived from an EMBL/GenBank/DDBJ whole genome shotgun (WGS) entry which is preliminary data.</text>
</comment>
<evidence type="ECO:0000313" key="2">
    <source>
        <dbReference type="EMBL" id="KAG6371720.1"/>
    </source>
</evidence>
<feature type="region of interest" description="Disordered" evidence="1">
    <location>
        <begin position="351"/>
        <end position="469"/>
    </location>
</feature>
<protein>
    <submittedName>
        <fullName evidence="2">Uncharacterized protein</fullName>
    </submittedName>
</protein>
<dbReference type="AlphaFoldDB" id="A0A8I3A6P9"/>
<organism evidence="2 3">
    <name type="scientific">Boletus reticuloceps</name>
    <dbReference type="NCBI Taxonomy" id="495285"/>
    <lineage>
        <taxon>Eukaryota</taxon>
        <taxon>Fungi</taxon>
        <taxon>Dikarya</taxon>
        <taxon>Basidiomycota</taxon>
        <taxon>Agaricomycotina</taxon>
        <taxon>Agaricomycetes</taxon>
        <taxon>Agaricomycetidae</taxon>
        <taxon>Boletales</taxon>
        <taxon>Boletineae</taxon>
        <taxon>Boletaceae</taxon>
        <taxon>Boletoideae</taxon>
        <taxon>Boletus</taxon>
    </lineage>
</organism>
<feature type="compositionally biased region" description="Acidic residues" evidence="1">
    <location>
        <begin position="226"/>
        <end position="239"/>
    </location>
</feature>
<feature type="compositionally biased region" description="Low complexity" evidence="1">
    <location>
        <begin position="376"/>
        <end position="390"/>
    </location>
</feature>
<feature type="compositionally biased region" description="Pro residues" evidence="1">
    <location>
        <begin position="366"/>
        <end position="375"/>
    </location>
</feature>